<organism evidence="8 9">
    <name type="scientific">Musa balbisiana</name>
    <name type="common">Banana</name>
    <dbReference type="NCBI Taxonomy" id="52838"/>
    <lineage>
        <taxon>Eukaryota</taxon>
        <taxon>Viridiplantae</taxon>
        <taxon>Streptophyta</taxon>
        <taxon>Embryophyta</taxon>
        <taxon>Tracheophyta</taxon>
        <taxon>Spermatophyta</taxon>
        <taxon>Magnoliopsida</taxon>
        <taxon>Liliopsida</taxon>
        <taxon>Zingiberales</taxon>
        <taxon>Musaceae</taxon>
        <taxon>Musa</taxon>
    </lineage>
</organism>
<dbReference type="Pfam" id="PF02201">
    <property type="entry name" value="SWIB"/>
    <property type="match status" value="2"/>
</dbReference>
<dbReference type="PROSITE" id="PS51925">
    <property type="entry name" value="SWIB_MDM2"/>
    <property type="match status" value="2"/>
</dbReference>
<keyword evidence="2" id="KW-0805">Transcription regulation</keyword>
<keyword evidence="4" id="KW-0539">Nucleus</keyword>
<evidence type="ECO:0000256" key="4">
    <source>
        <dbReference type="ARBA" id="ARBA00023242"/>
    </source>
</evidence>
<evidence type="ECO:0000259" key="6">
    <source>
        <dbReference type="PROSITE" id="PS51925"/>
    </source>
</evidence>
<comment type="caution">
    <text evidence="8">The sequence shown here is derived from an EMBL/GenBank/DDBJ whole genome shotgun (WGS) entry which is preliminary data.</text>
</comment>
<dbReference type="Proteomes" id="UP000317650">
    <property type="component" value="Chromosome 4"/>
</dbReference>
<dbReference type="Gene3D" id="1.10.10.60">
    <property type="entry name" value="Homeodomain-like"/>
    <property type="match status" value="1"/>
</dbReference>
<dbReference type="AlphaFoldDB" id="A0A4S8KH43"/>
<dbReference type="Gene3D" id="1.10.245.10">
    <property type="entry name" value="SWIB/MDM2 domain"/>
    <property type="match status" value="2"/>
</dbReference>
<dbReference type="SMART" id="SM00151">
    <property type="entry name" value="SWIB"/>
    <property type="match status" value="2"/>
</dbReference>
<evidence type="ECO:0000256" key="5">
    <source>
        <dbReference type="SAM" id="MobiDB-lite"/>
    </source>
</evidence>
<dbReference type="InterPro" id="IPR014876">
    <property type="entry name" value="DEK_C"/>
</dbReference>
<evidence type="ECO:0000313" key="8">
    <source>
        <dbReference type="EMBL" id="THU74613.1"/>
    </source>
</evidence>
<proteinExistence type="predicted"/>
<dbReference type="InterPro" id="IPR003121">
    <property type="entry name" value="SWIB_MDM2_domain"/>
</dbReference>
<name>A0A4S8KH43_MUSBA</name>
<evidence type="ECO:0008006" key="10">
    <source>
        <dbReference type="Google" id="ProtNLM"/>
    </source>
</evidence>
<dbReference type="SUPFAM" id="SSF47592">
    <property type="entry name" value="SWIB/MDM2 domain"/>
    <property type="match status" value="2"/>
</dbReference>
<dbReference type="CDD" id="cd10567">
    <property type="entry name" value="SWIB-MDM2_like"/>
    <property type="match status" value="2"/>
</dbReference>
<protein>
    <recommendedName>
        <fullName evidence="10">DM2 domain-containing protein</fullName>
    </recommendedName>
</protein>
<dbReference type="EMBL" id="PYDT01000001">
    <property type="protein sequence ID" value="THU74613.1"/>
    <property type="molecule type" value="Genomic_DNA"/>
</dbReference>
<dbReference type="GO" id="GO:0001181">
    <property type="term" value="F:RNA polymerase I general transcription initiation factor activity"/>
    <property type="evidence" value="ECO:0007669"/>
    <property type="project" value="UniProtKB-ARBA"/>
</dbReference>
<dbReference type="SUPFAM" id="SSF109715">
    <property type="entry name" value="DEK C-terminal domain"/>
    <property type="match status" value="1"/>
</dbReference>
<evidence type="ECO:0000259" key="7">
    <source>
        <dbReference type="PROSITE" id="PS51998"/>
    </source>
</evidence>
<comment type="subcellular location">
    <subcellularLocation>
        <location evidence="1">Nucleus</location>
    </subcellularLocation>
</comment>
<dbReference type="InterPro" id="IPR019835">
    <property type="entry name" value="SWIB_domain"/>
</dbReference>
<keyword evidence="3" id="KW-0804">Transcription</keyword>
<reference evidence="8 9" key="1">
    <citation type="journal article" date="2019" name="Nat. Plants">
        <title>Genome sequencing of Musa balbisiana reveals subgenome evolution and function divergence in polyploid bananas.</title>
        <authorList>
            <person name="Yao X."/>
        </authorList>
    </citation>
    <scope>NUCLEOTIDE SEQUENCE [LARGE SCALE GENOMIC DNA]</scope>
    <source>
        <strain evidence="9">cv. DH-PKW</strain>
        <tissue evidence="8">Leaves</tissue>
    </source>
</reference>
<dbReference type="FunFam" id="1.10.245.10:FF:000004">
    <property type="entry name" value="Upstream activation factor subunit"/>
    <property type="match status" value="1"/>
</dbReference>
<gene>
    <name evidence="8" type="ORF">C4D60_Mb04t35230</name>
</gene>
<evidence type="ECO:0000256" key="3">
    <source>
        <dbReference type="ARBA" id="ARBA00023163"/>
    </source>
</evidence>
<dbReference type="PROSITE" id="PS51998">
    <property type="entry name" value="DEK_C"/>
    <property type="match status" value="1"/>
</dbReference>
<feature type="region of interest" description="Disordered" evidence="5">
    <location>
        <begin position="62"/>
        <end position="106"/>
    </location>
</feature>
<feature type="domain" description="DEK-C" evidence="7">
    <location>
        <begin position="1"/>
        <end position="56"/>
    </location>
</feature>
<evidence type="ECO:0000256" key="2">
    <source>
        <dbReference type="ARBA" id="ARBA00023015"/>
    </source>
</evidence>
<feature type="domain" description="DM2" evidence="6">
    <location>
        <begin position="176"/>
        <end position="253"/>
    </location>
</feature>
<feature type="compositionally biased region" description="Basic and acidic residues" evidence="5">
    <location>
        <begin position="91"/>
        <end position="101"/>
    </location>
</feature>
<dbReference type="STRING" id="52838.A0A4S8KH43"/>
<accession>A0A4S8KH43</accession>
<evidence type="ECO:0000313" key="9">
    <source>
        <dbReference type="Proteomes" id="UP000317650"/>
    </source>
</evidence>
<keyword evidence="9" id="KW-1185">Reference proteome</keyword>
<feature type="domain" description="DM2" evidence="6">
    <location>
        <begin position="287"/>
        <end position="366"/>
    </location>
</feature>
<sequence length="369" mass="42473">MVSDAELVGRLREVLRASDLSTTTTTSVRRQLEEDFGIDLSDKKAFIRQQVNLFLSELHDNKDAEGAEEEEEDAAAPAEAVKEEEEEEDHDGSGEEEEKKKKGERKKKKREVLGRFWMRRRETKGRRTTRRLTREAARRERFSISGQVKDDTFRFRVSFQARSSKPSKEVKKRGGGFAKLCSLSPLLQDFVGEPELARTEVVKRLWAYIREKNLQDPNNRRKIICDEKLKPLFNVNVIDMFQMNKALSKHIWPLNSEDVPVTSVKPIQHDKPKKELEGKRQKVGSSGLLAPLPLSDDLVKFLGTGENTLSRSDVVKRMWDYIKGNNLQDPADKRNVICDEKLKELLKVDSFHGFTVSKLLAPHFIKEKQ</sequence>
<dbReference type="PANTHER" id="PTHR13844">
    <property type="entry name" value="SWI/SNF-RELATED MATRIX-ASSOCIATED ACTIN-DEPENDENT REGULATOR OF CHROMATIN SUBFAMILY D"/>
    <property type="match status" value="1"/>
</dbReference>
<dbReference type="GO" id="GO:0000500">
    <property type="term" value="C:RNA polymerase I upstream activating factor complex"/>
    <property type="evidence" value="ECO:0007669"/>
    <property type="project" value="UniProtKB-ARBA"/>
</dbReference>
<evidence type="ECO:0000256" key="1">
    <source>
        <dbReference type="ARBA" id="ARBA00004123"/>
    </source>
</evidence>
<dbReference type="InterPro" id="IPR036885">
    <property type="entry name" value="SWIB_MDM2_dom_sf"/>
</dbReference>
<dbReference type="Pfam" id="PF08766">
    <property type="entry name" value="DEK_C"/>
    <property type="match status" value="1"/>
</dbReference>